<dbReference type="InterPro" id="IPR000896">
    <property type="entry name" value="Hemocyanin/hexamerin_mid_dom"/>
</dbReference>
<dbReference type="SUPFAM" id="SSF48050">
    <property type="entry name" value="Hemocyanin, N-terminal domain"/>
    <property type="match status" value="1"/>
</dbReference>
<keyword evidence="8" id="KW-0503">Monooxygenase</keyword>
<dbReference type="InterPro" id="IPR036697">
    <property type="entry name" value="Hemocyanin_N_sf"/>
</dbReference>
<evidence type="ECO:0000259" key="10">
    <source>
        <dbReference type="PROSITE" id="PS00498"/>
    </source>
</evidence>
<dbReference type="InterPro" id="IPR005203">
    <property type="entry name" value="Hemocyanin_C"/>
</dbReference>
<feature type="domain" description="Tyrosinase copper-binding" evidence="10">
    <location>
        <begin position="333"/>
        <end position="344"/>
    </location>
</feature>
<name>A0A8W7Q452_ANOCL</name>
<sequence>MADNTKLLALLQRPLEPTFYPKDDGKTVVDLPENYLTDRYKPIGQSLQTRFSSEADTRIAVRATTLPDIRFAEELPRRGDFSLFIPKHRKIAGDLIKLFLDQPDVDTLMSVSSYARDRLNPVLYQYAMAVAIQHRPDTKNLNIPSFFDLFPDSFVDPTVIPKLREEGAVVNNQRDRITIDIAMNYTASDREDEQRLAYFREDIGVNLHHWHWHLVYPGEGPNNVVNKDRRGELFYYMHQQLIARYNVDRFCNRLSRVRPLTSLREPLPEGYFPKIVRSLTNRGFPARPQNTILRYYGNYHGHMHNLISFSHDPENRFLEGYGVVGEFQTAMRDPAFYRLHAQVDNMFHRYKRTLQPYNANQIGYAGVQIQSFGVQLNRANAPANVLLTYWQRSQIDLGTGLDFGPQGNVFASFTHLQHAPFTYRFAVNNTTGAARRGTCRIFIAPKTDERNTPLTMDEQRLLMIELDKFRVNLTPGVNNIVRRSEQSSVTIPYERTFRPMALSNINLPETEQFRFCNCGWPHHLLLPKGTAEGMKFDLFLMISNFADDTVNQEFNEDINCNDSHSFCGIRDQLYPDKRHMGYPF</sequence>
<dbReference type="Pfam" id="PF03722">
    <property type="entry name" value="Hemocyanin_N"/>
    <property type="match status" value="1"/>
</dbReference>
<dbReference type="Gene3D" id="1.20.1370.10">
    <property type="entry name" value="Hemocyanin, N-terminal domain"/>
    <property type="match status" value="1"/>
</dbReference>
<dbReference type="Pfam" id="PF03723">
    <property type="entry name" value="Hemocyanin_C"/>
    <property type="match status" value="1"/>
</dbReference>
<evidence type="ECO:0000256" key="7">
    <source>
        <dbReference type="ARBA" id="ARBA00023008"/>
    </source>
</evidence>
<keyword evidence="7" id="KW-0186">Copper</keyword>
<evidence type="ECO:0000256" key="6">
    <source>
        <dbReference type="ARBA" id="ARBA00023002"/>
    </source>
</evidence>
<dbReference type="InterPro" id="IPR013788">
    <property type="entry name" value="Hemocyanin/hexamerin"/>
</dbReference>
<dbReference type="AlphaFoldDB" id="A0A8W7Q452"/>
<reference evidence="11" key="1">
    <citation type="submission" date="2022-08" db="UniProtKB">
        <authorList>
            <consortium name="EnsemblMetazoa"/>
        </authorList>
    </citation>
    <scope>IDENTIFICATION</scope>
</reference>
<dbReference type="PANTHER" id="PTHR11511:SF24">
    <property type="entry name" value="GH04080P"/>
    <property type="match status" value="1"/>
</dbReference>
<organism evidence="11">
    <name type="scientific">Anopheles coluzzii</name>
    <name type="common">African malaria mosquito</name>
    <dbReference type="NCBI Taxonomy" id="1518534"/>
    <lineage>
        <taxon>Eukaryota</taxon>
        <taxon>Metazoa</taxon>
        <taxon>Ecdysozoa</taxon>
        <taxon>Arthropoda</taxon>
        <taxon>Hexapoda</taxon>
        <taxon>Insecta</taxon>
        <taxon>Pterygota</taxon>
        <taxon>Neoptera</taxon>
        <taxon>Endopterygota</taxon>
        <taxon>Diptera</taxon>
        <taxon>Nematocera</taxon>
        <taxon>Culicoidea</taxon>
        <taxon>Culicidae</taxon>
        <taxon>Anophelinae</taxon>
        <taxon>Anopheles</taxon>
    </lineage>
</organism>
<dbReference type="EnsemblMetazoa" id="ACOM042506-RA">
    <property type="protein sequence ID" value="ACOM042506-PA.1"/>
    <property type="gene ID" value="ACOM042506"/>
</dbReference>
<comment type="similarity">
    <text evidence="3">Belongs to the tyrosinase family.</text>
</comment>
<dbReference type="InterPro" id="IPR014756">
    <property type="entry name" value="Ig_E-set"/>
</dbReference>
<dbReference type="VEuPathDB" id="VectorBase:ACON2_029978"/>
<dbReference type="InterPro" id="IPR037020">
    <property type="entry name" value="Hemocyanin_C_sf"/>
</dbReference>
<comment type="subcellular location">
    <subcellularLocation>
        <location evidence="2">Secreted</location>
    </subcellularLocation>
</comment>
<keyword evidence="6" id="KW-0560">Oxidoreductase</keyword>
<dbReference type="PROSITE" id="PS00209">
    <property type="entry name" value="HEMOCYANIN_1"/>
    <property type="match status" value="1"/>
</dbReference>
<dbReference type="Gene3D" id="2.60.40.1520">
    <property type="entry name" value="Hemocyanin, C-terminal domain"/>
    <property type="match status" value="1"/>
</dbReference>
<dbReference type="Pfam" id="PF00372">
    <property type="entry name" value="Hemocyanin_M"/>
    <property type="match status" value="2"/>
</dbReference>
<evidence type="ECO:0000313" key="11">
    <source>
        <dbReference type="EnsemblMetazoa" id="ACOM042506-PA.1"/>
    </source>
</evidence>
<evidence type="ECO:0000256" key="8">
    <source>
        <dbReference type="ARBA" id="ARBA00023033"/>
    </source>
</evidence>
<evidence type="ECO:0000256" key="1">
    <source>
        <dbReference type="ARBA" id="ARBA00001973"/>
    </source>
</evidence>
<protein>
    <recommendedName>
        <fullName evidence="10">Tyrosinase copper-binding domain-containing protein</fullName>
    </recommendedName>
</protein>
<dbReference type="SUPFAM" id="SSF81296">
    <property type="entry name" value="E set domains"/>
    <property type="match status" value="1"/>
</dbReference>
<dbReference type="FunFam" id="2.60.40.1520:FF:000001">
    <property type="entry name" value="Hemocyanin subunit 2"/>
    <property type="match status" value="1"/>
</dbReference>
<proteinExistence type="inferred from homology"/>
<dbReference type="PROSITE" id="PS00498">
    <property type="entry name" value="TYROSINASE_2"/>
    <property type="match status" value="1"/>
</dbReference>
<comment type="cofactor">
    <cofactor evidence="1">
        <name>Cu(2+)</name>
        <dbReference type="ChEBI" id="CHEBI:29036"/>
    </cofactor>
</comment>
<keyword evidence="9" id="KW-1015">Disulfide bond</keyword>
<evidence type="ECO:0000256" key="4">
    <source>
        <dbReference type="ARBA" id="ARBA00022525"/>
    </source>
</evidence>
<dbReference type="InterPro" id="IPR008922">
    <property type="entry name" value="Di-copper_centre_dom_sf"/>
</dbReference>
<dbReference type="GO" id="GO:0046872">
    <property type="term" value="F:metal ion binding"/>
    <property type="evidence" value="ECO:0007669"/>
    <property type="project" value="UniProtKB-KW"/>
</dbReference>
<keyword evidence="5" id="KW-0479">Metal-binding</keyword>
<dbReference type="PROSITE" id="PS00210">
    <property type="entry name" value="HEMOCYANIN_2"/>
    <property type="match status" value="1"/>
</dbReference>
<keyword evidence="4" id="KW-0964">Secreted</keyword>
<dbReference type="GO" id="GO:0004097">
    <property type="term" value="F:catechol oxidase activity"/>
    <property type="evidence" value="ECO:0007669"/>
    <property type="project" value="UniProtKB-ARBA"/>
</dbReference>
<evidence type="ECO:0000256" key="9">
    <source>
        <dbReference type="ARBA" id="ARBA00023157"/>
    </source>
</evidence>
<dbReference type="PRINTS" id="PR00187">
    <property type="entry name" value="HAEMOCYANIN"/>
</dbReference>
<dbReference type="SUPFAM" id="SSF48056">
    <property type="entry name" value="Di-copper centre-containing domain"/>
    <property type="match status" value="1"/>
</dbReference>
<dbReference type="InterPro" id="IPR002227">
    <property type="entry name" value="Tyrosinase_Cu-bd"/>
</dbReference>
<accession>A0A8W7Q452</accession>
<evidence type="ECO:0000256" key="5">
    <source>
        <dbReference type="ARBA" id="ARBA00022723"/>
    </source>
</evidence>
<dbReference type="GO" id="GO:0005576">
    <property type="term" value="C:extracellular region"/>
    <property type="evidence" value="ECO:0007669"/>
    <property type="project" value="UniProtKB-SubCell"/>
</dbReference>
<evidence type="ECO:0000256" key="2">
    <source>
        <dbReference type="ARBA" id="ARBA00004613"/>
    </source>
</evidence>
<dbReference type="Proteomes" id="UP000075882">
    <property type="component" value="Unassembled WGS sequence"/>
</dbReference>
<dbReference type="PANTHER" id="PTHR11511">
    <property type="entry name" value="LARVAL STORAGE PROTEIN/PHENOLOXIDASE"/>
    <property type="match status" value="1"/>
</dbReference>
<dbReference type="Gene3D" id="1.10.1280.10">
    <property type="entry name" value="Di-copper center containing domain from catechol oxidase"/>
    <property type="match status" value="2"/>
</dbReference>
<evidence type="ECO:0000256" key="3">
    <source>
        <dbReference type="ARBA" id="ARBA00009928"/>
    </source>
</evidence>
<dbReference type="InterPro" id="IPR005204">
    <property type="entry name" value="Hemocyanin_N"/>
</dbReference>